<protein>
    <submittedName>
        <fullName evidence="3">ABC transporter substrate-binding protein</fullName>
    </submittedName>
</protein>
<dbReference type="Gene3D" id="3.90.76.10">
    <property type="entry name" value="Dipeptide-binding Protein, Domain 1"/>
    <property type="match status" value="1"/>
</dbReference>
<organism evidence="3 4">
    <name type="scientific">Corynebacterium propinquum</name>
    <dbReference type="NCBI Taxonomy" id="43769"/>
    <lineage>
        <taxon>Bacteria</taxon>
        <taxon>Bacillati</taxon>
        <taxon>Actinomycetota</taxon>
        <taxon>Actinomycetes</taxon>
        <taxon>Mycobacteriales</taxon>
        <taxon>Corynebacteriaceae</taxon>
        <taxon>Corynebacterium</taxon>
    </lineage>
</organism>
<dbReference type="Gene3D" id="3.40.190.10">
    <property type="entry name" value="Periplasmic binding protein-like II"/>
    <property type="match status" value="1"/>
</dbReference>
<dbReference type="GO" id="GO:1904680">
    <property type="term" value="F:peptide transmembrane transporter activity"/>
    <property type="evidence" value="ECO:0007669"/>
    <property type="project" value="TreeGrafter"/>
</dbReference>
<dbReference type="InterPro" id="IPR000914">
    <property type="entry name" value="SBP_5_dom"/>
</dbReference>
<feature type="compositionally biased region" description="Basic and acidic residues" evidence="1">
    <location>
        <begin position="152"/>
        <end position="167"/>
    </location>
</feature>
<feature type="region of interest" description="Disordered" evidence="1">
    <location>
        <begin position="620"/>
        <end position="644"/>
    </location>
</feature>
<dbReference type="InterPro" id="IPR039424">
    <property type="entry name" value="SBP_5"/>
</dbReference>
<accession>A0AAP4BUF2</accession>
<evidence type="ECO:0000313" key="4">
    <source>
        <dbReference type="Proteomes" id="UP001226160"/>
    </source>
</evidence>
<feature type="region of interest" description="Disordered" evidence="1">
    <location>
        <begin position="1"/>
        <end position="23"/>
    </location>
</feature>
<feature type="region of interest" description="Disordered" evidence="1">
    <location>
        <begin position="148"/>
        <end position="184"/>
    </location>
</feature>
<dbReference type="GO" id="GO:0015833">
    <property type="term" value="P:peptide transport"/>
    <property type="evidence" value="ECO:0007669"/>
    <property type="project" value="TreeGrafter"/>
</dbReference>
<dbReference type="RefSeq" id="WP_018119950.1">
    <property type="nucleotide sequence ID" value="NZ_CBCRTU010000002.1"/>
</dbReference>
<feature type="domain" description="Solute-binding protein family 5" evidence="2">
    <location>
        <begin position="191"/>
        <end position="516"/>
    </location>
</feature>
<dbReference type="PANTHER" id="PTHR30290:SF65">
    <property type="entry name" value="MONOACYL PHOSPHATIDYLINOSITOL TETRAMANNOSIDE-BINDING PROTEIN LPQW-RELATED"/>
    <property type="match status" value="1"/>
</dbReference>
<evidence type="ECO:0000313" key="3">
    <source>
        <dbReference type="EMBL" id="MDK4325576.1"/>
    </source>
</evidence>
<dbReference type="Proteomes" id="UP001226160">
    <property type="component" value="Unassembled WGS sequence"/>
</dbReference>
<reference evidence="3" key="1">
    <citation type="submission" date="2023-05" db="EMBL/GenBank/DDBJ databases">
        <title>Metabolic capabilities are highly conserved among human nasal-associated Corynebacterium species in pangenomic analyses.</title>
        <authorList>
            <person name="Tran T.H."/>
            <person name="Roberts A.Q."/>
            <person name="Escapa I.F."/>
            <person name="Gao W."/>
            <person name="Conlan S."/>
            <person name="Kong H."/>
            <person name="Segre J.A."/>
            <person name="Kelly M.S."/>
            <person name="Lemon K.P."/>
        </authorList>
    </citation>
    <scope>NUCLEOTIDE SEQUENCE</scope>
    <source>
        <strain evidence="3">KPL2654</strain>
    </source>
</reference>
<dbReference type="Pfam" id="PF00496">
    <property type="entry name" value="SBP_bac_5"/>
    <property type="match status" value="1"/>
</dbReference>
<dbReference type="Gene3D" id="3.10.105.10">
    <property type="entry name" value="Dipeptide-binding Protein, Domain 3"/>
    <property type="match status" value="1"/>
</dbReference>
<dbReference type="AlphaFoldDB" id="A0AAP4BUF2"/>
<dbReference type="EMBL" id="JASNVP010000003">
    <property type="protein sequence ID" value="MDK4325576.1"/>
    <property type="molecule type" value="Genomic_DNA"/>
</dbReference>
<name>A0AAP4BUF2_9CORY</name>
<sequence length="644" mass="68751">MMRRHETAALPAEDTDAGSGKTRRRRMFPGAIVAVAGLLTACVANPGPPPIETGQEAESSAADVARGDNPSASEAGAGQSRPGESDAEEREHRRNPAEKSQVGVGIDPIHFGLNPHLKANQQAVVDDIAALVLPSAFVNGEITELLDSAEEVPVREHHTRSDEHQAESESSGGTSTQQVDPADQPVVQKVRYEISPQAQWSDGTPITGEDFIYLWQQMTSTPGVVGAAGYFAISNITTTAGGKIVDVEFSQRVNDWRELFHYLLPAHLMNAPFSAAREIPASAGRYHIDGVDWARGKVTLHRNDRFWGADPARIDVLELTEIRNPAQGLNLMRSGQIAFADLTPGETTFLSYSALPGTQVFRLNTSRQLQVELLSQSPIFRDHDMRAEFARALDISSLAVQATGRRTDLRVPGHSDDAAKTVGSDGGAVGDGTMGPGEVAEQHVSLLRQQTSNRRPLRIAADPADTVANAAASVLVDRMVAAGVAAEVVADDFVSISEELAPDGAVDAVISWNDTSTTSLNIADELLCRAPATNTAYADWLPQCAPEVENAWADVLSGAVDNDRASQLVSTLESDHILHIPVLDERRIRILGSGMVGPEPELGDWPAGLKLAPYWDLAGPADPTGSADKRAAAPLTAEPDIPEP</sequence>
<dbReference type="SUPFAM" id="SSF53850">
    <property type="entry name" value="Periplasmic binding protein-like II"/>
    <property type="match status" value="1"/>
</dbReference>
<dbReference type="GeneID" id="64189177"/>
<feature type="region of interest" description="Disordered" evidence="1">
    <location>
        <begin position="47"/>
        <end position="103"/>
    </location>
</feature>
<evidence type="ECO:0000256" key="1">
    <source>
        <dbReference type="SAM" id="MobiDB-lite"/>
    </source>
</evidence>
<feature type="compositionally biased region" description="Basic and acidic residues" evidence="1">
    <location>
        <begin position="408"/>
        <end position="419"/>
    </location>
</feature>
<feature type="region of interest" description="Disordered" evidence="1">
    <location>
        <begin position="408"/>
        <end position="428"/>
    </location>
</feature>
<gene>
    <name evidence="3" type="ORF">QPX54_03475</name>
</gene>
<dbReference type="PANTHER" id="PTHR30290">
    <property type="entry name" value="PERIPLASMIC BINDING COMPONENT OF ABC TRANSPORTER"/>
    <property type="match status" value="1"/>
</dbReference>
<proteinExistence type="predicted"/>
<evidence type="ECO:0000259" key="2">
    <source>
        <dbReference type="Pfam" id="PF00496"/>
    </source>
</evidence>
<comment type="caution">
    <text evidence="3">The sequence shown here is derived from an EMBL/GenBank/DDBJ whole genome shotgun (WGS) entry which is preliminary data.</text>
</comment>